<protein>
    <submittedName>
        <fullName evidence="1">Uncharacterized protein</fullName>
    </submittedName>
</protein>
<name>A0AAJ0XAD3_9GAMM</name>
<keyword evidence="2" id="KW-1185">Reference proteome</keyword>
<gene>
    <name evidence="1" type="ORF">CKO40_11835</name>
</gene>
<dbReference type="RefSeq" id="WP_207173593.1">
    <property type="nucleotide sequence ID" value="NZ_NRSJ01000020.1"/>
</dbReference>
<reference evidence="1" key="2">
    <citation type="journal article" date="2020" name="Microorganisms">
        <title>Osmotic Adaptation and Compatible Solute Biosynthesis of Phototrophic Bacteria as Revealed from Genome Analyses.</title>
        <authorList>
            <person name="Imhoff J.F."/>
            <person name="Rahn T."/>
            <person name="Kunzel S."/>
            <person name="Keller A."/>
            <person name="Neulinger S.C."/>
        </authorList>
    </citation>
    <scope>NUCLEOTIDE SEQUENCE</scope>
    <source>
        <strain evidence="1">DSM 11080</strain>
    </source>
</reference>
<evidence type="ECO:0000313" key="1">
    <source>
        <dbReference type="EMBL" id="MBK1705213.1"/>
    </source>
</evidence>
<feature type="non-terminal residue" evidence="1">
    <location>
        <position position="75"/>
    </location>
</feature>
<accession>A0AAJ0XAD3</accession>
<dbReference type="AlphaFoldDB" id="A0AAJ0XAD3"/>
<sequence>MPSRLGPQERLSEEQGDPLLSALRVRLRNQDHIQQFPPSSEMAADKTRRPALKISGRMDASLQSNALMKLACSPL</sequence>
<reference evidence="1" key="1">
    <citation type="submission" date="2017-08" db="EMBL/GenBank/DDBJ databases">
        <authorList>
            <person name="Imhoff J.F."/>
            <person name="Rahn T."/>
            <person name="Kuenzel S."/>
            <person name="Neulinger S.C."/>
        </authorList>
    </citation>
    <scope>NUCLEOTIDE SEQUENCE</scope>
    <source>
        <strain evidence="1">DSM 11080</strain>
    </source>
</reference>
<proteinExistence type="predicted"/>
<dbReference type="EMBL" id="NRSJ01000020">
    <property type="protein sequence ID" value="MBK1705213.1"/>
    <property type="molecule type" value="Genomic_DNA"/>
</dbReference>
<organism evidence="1 2">
    <name type="scientific">Halochromatium glycolicum</name>
    <dbReference type="NCBI Taxonomy" id="85075"/>
    <lineage>
        <taxon>Bacteria</taxon>
        <taxon>Pseudomonadati</taxon>
        <taxon>Pseudomonadota</taxon>
        <taxon>Gammaproteobacteria</taxon>
        <taxon>Chromatiales</taxon>
        <taxon>Chromatiaceae</taxon>
        <taxon>Halochromatium</taxon>
    </lineage>
</organism>
<comment type="caution">
    <text evidence="1">The sequence shown here is derived from an EMBL/GenBank/DDBJ whole genome shotgun (WGS) entry which is preliminary data.</text>
</comment>
<evidence type="ECO:0000313" key="2">
    <source>
        <dbReference type="Proteomes" id="UP001296776"/>
    </source>
</evidence>
<dbReference type="Proteomes" id="UP001296776">
    <property type="component" value="Unassembled WGS sequence"/>
</dbReference>